<dbReference type="SUPFAM" id="SSF56399">
    <property type="entry name" value="ADP-ribosylation"/>
    <property type="match status" value="1"/>
</dbReference>
<organism evidence="7 8">
    <name type="scientific">Adineta steineri</name>
    <dbReference type="NCBI Taxonomy" id="433720"/>
    <lineage>
        <taxon>Eukaryota</taxon>
        <taxon>Metazoa</taxon>
        <taxon>Spiralia</taxon>
        <taxon>Gnathifera</taxon>
        <taxon>Rotifera</taxon>
        <taxon>Eurotatoria</taxon>
        <taxon>Bdelloidea</taxon>
        <taxon>Adinetida</taxon>
        <taxon>Adinetidae</taxon>
        <taxon>Adineta</taxon>
    </lineage>
</organism>
<dbReference type="EMBL" id="CAJNOM010000109">
    <property type="protein sequence ID" value="CAF1066174.1"/>
    <property type="molecule type" value="Genomic_DNA"/>
</dbReference>
<evidence type="ECO:0000256" key="1">
    <source>
        <dbReference type="ARBA" id="ARBA00009558"/>
    </source>
</evidence>
<dbReference type="Proteomes" id="UP000663832">
    <property type="component" value="Unassembled WGS sequence"/>
</dbReference>
<evidence type="ECO:0000313" key="8">
    <source>
        <dbReference type="Proteomes" id="UP000663832"/>
    </source>
</evidence>
<gene>
    <name evidence="7" type="ORF">QVE165_LOCUS18429</name>
</gene>
<keyword evidence="8" id="KW-1185">Reference proteome</keyword>
<comment type="similarity">
    <text evidence="1 6">Belongs to the Arg-specific ADP-ribosyltransferase family.</text>
</comment>
<proteinExistence type="inferred from homology"/>
<evidence type="ECO:0000256" key="5">
    <source>
        <dbReference type="ARBA" id="ARBA00047597"/>
    </source>
</evidence>
<sequence length="789" mass="92586">MASFEPIVVIFGCSASIAGANLRLPVSSLFAFNTTSLEQIVNVSPQLSDICLQRYFIILLDSIDNDLLLQFEANHRIVSIYRRDIICDNSQGDLNRMTNSFRQLTLDLTNDIIRFLTLEGEKQIKLERISLVKIYYKQARVLKEWAMSLFKAEPCHILLISLNSSQENIDSAQQRLQKVCNKLGYTSTIIRQLNDYIPNSDRHLSLLPYAKLLFNHDNPHYMCRLIKELSPIRFYLYGNKLCNISEWSKLMISSEQAIMDDEDNWCAFLENEHVDDEVKWNFGFMFGRDWKVKRVAPLNFNYLDENPRFQSALHRAYNTFAERQMEVTAEIFDWYEDCIAQDYLHAEPKLTPEQKARKSTGQRTRFTFEWSEKQRFRYLSSFNYSQLDSSKHKSISFIWLDEILNDSDDELNQAIKPYQWNFFNRVSNCISFIERQLREQRYIFLIVSGTLGEELYSTGLCLMKQIFAAYIYCAHLGSHLEWSRGYSEIHGVYNNSKTLANKLKQDIDKLQLPLDEHETKWYTESYTTDQHCFIQKDENTQLPIPLPLTVYNSEQAHVFIAHQRTIDTLLCMPQTLESQAEMFAEFRRIYNDNQVTLAAIDNFEKTYHWNAAVQWYTRDSFICRTINHALRTSNADTMFKLRYILTDMCAHLNESGRQRYTIYRPFREDIFYRGQSMSNEEFNSFKDLRGSIISINTFLSTTTSMQVALMYAGKFHENPDLISVIFSIEANSQARTRPYANISQYSMFPDEDEVLFAMGSVFQICNIRELPDSNNIWIIHLKMANLGDY</sequence>
<keyword evidence="4" id="KW-0548">Nucleotidyltransferase</keyword>
<dbReference type="GO" id="GO:0016779">
    <property type="term" value="F:nucleotidyltransferase activity"/>
    <property type="evidence" value="ECO:0007669"/>
    <property type="project" value="UniProtKB-KW"/>
</dbReference>
<comment type="catalytic activity">
    <reaction evidence="5 6">
        <text>L-arginyl-[protein] + NAD(+) = N(omega)-(ADP-D-ribosyl)-L-arginyl-[protein] + nicotinamide + H(+)</text>
        <dbReference type="Rhea" id="RHEA:19149"/>
        <dbReference type="Rhea" id="RHEA-COMP:10532"/>
        <dbReference type="Rhea" id="RHEA-COMP:15087"/>
        <dbReference type="ChEBI" id="CHEBI:15378"/>
        <dbReference type="ChEBI" id="CHEBI:17154"/>
        <dbReference type="ChEBI" id="CHEBI:29965"/>
        <dbReference type="ChEBI" id="CHEBI:57540"/>
        <dbReference type="ChEBI" id="CHEBI:142554"/>
        <dbReference type="EC" id="2.4.2.31"/>
    </reaction>
</comment>
<keyword evidence="2 6" id="KW-0328">Glycosyltransferase</keyword>
<dbReference type="Pfam" id="PF01129">
    <property type="entry name" value="ART"/>
    <property type="match status" value="1"/>
</dbReference>
<dbReference type="Gene3D" id="3.90.176.10">
    <property type="entry name" value="Toxin ADP-ribosyltransferase, Chain A, domain 1"/>
    <property type="match status" value="1"/>
</dbReference>
<comment type="caution">
    <text evidence="7">The sequence shown here is derived from an EMBL/GenBank/DDBJ whole genome shotgun (WGS) entry which is preliminary data.</text>
</comment>
<evidence type="ECO:0000313" key="7">
    <source>
        <dbReference type="EMBL" id="CAF1066174.1"/>
    </source>
</evidence>
<dbReference type="AlphaFoldDB" id="A0A814LMD9"/>
<protein>
    <recommendedName>
        <fullName evidence="6">NAD(P)(+)--arginine ADP-ribosyltransferase</fullName>
        <ecNumber evidence="6">2.4.2.31</ecNumber>
    </recommendedName>
    <alternativeName>
        <fullName evidence="6">Mono(ADP-ribosyl)transferase</fullName>
    </alternativeName>
</protein>
<dbReference type="GO" id="GO:0106274">
    <property type="term" value="F:NAD+-protein-arginine ADP-ribosyltransferase activity"/>
    <property type="evidence" value="ECO:0007669"/>
    <property type="project" value="UniProtKB-EC"/>
</dbReference>
<dbReference type="OrthoDB" id="9978873at2759"/>
<evidence type="ECO:0000256" key="3">
    <source>
        <dbReference type="ARBA" id="ARBA00022679"/>
    </source>
</evidence>
<keyword evidence="3 6" id="KW-0808">Transferase</keyword>
<dbReference type="PROSITE" id="PS51996">
    <property type="entry name" value="TR_MART"/>
    <property type="match status" value="1"/>
</dbReference>
<dbReference type="InterPro" id="IPR000768">
    <property type="entry name" value="ART"/>
</dbReference>
<evidence type="ECO:0000256" key="2">
    <source>
        <dbReference type="ARBA" id="ARBA00022676"/>
    </source>
</evidence>
<evidence type="ECO:0000256" key="4">
    <source>
        <dbReference type="ARBA" id="ARBA00022695"/>
    </source>
</evidence>
<keyword evidence="6" id="KW-0521">NADP</keyword>
<reference evidence="7" key="1">
    <citation type="submission" date="2021-02" db="EMBL/GenBank/DDBJ databases">
        <authorList>
            <person name="Nowell W R."/>
        </authorList>
    </citation>
    <scope>NUCLEOTIDE SEQUENCE</scope>
</reference>
<evidence type="ECO:0000256" key="6">
    <source>
        <dbReference type="RuleBase" id="RU361228"/>
    </source>
</evidence>
<keyword evidence="6" id="KW-0520">NAD</keyword>
<name>A0A814LMD9_9BILA</name>
<accession>A0A814LMD9</accession>
<dbReference type="EC" id="2.4.2.31" evidence="6"/>